<organism evidence="3 4">
    <name type="scientific">Sphaerisporangium album</name>
    <dbReference type="NCBI Taxonomy" id="509200"/>
    <lineage>
        <taxon>Bacteria</taxon>
        <taxon>Bacillati</taxon>
        <taxon>Actinomycetota</taxon>
        <taxon>Actinomycetes</taxon>
        <taxon>Streptosporangiales</taxon>
        <taxon>Streptosporangiaceae</taxon>
        <taxon>Sphaerisporangium</taxon>
    </lineage>
</organism>
<evidence type="ECO:0000259" key="2">
    <source>
        <dbReference type="Pfam" id="PF00296"/>
    </source>
</evidence>
<gene>
    <name evidence="3" type="ORF">DQ384_14505</name>
</gene>
<evidence type="ECO:0000313" key="3">
    <source>
        <dbReference type="EMBL" id="RCG30519.1"/>
    </source>
</evidence>
<dbReference type="NCBIfam" id="TIGR03620">
    <property type="entry name" value="F420_MSMEG_4141"/>
    <property type="match status" value="1"/>
</dbReference>
<dbReference type="AlphaFoldDB" id="A0A367FKV0"/>
<reference evidence="3 4" key="1">
    <citation type="submission" date="2018-06" db="EMBL/GenBank/DDBJ databases">
        <title>Sphaerisporangium craniellae sp. nov., isolated from a marine sponge in the South China Sea.</title>
        <authorList>
            <person name="Li L."/>
        </authorList>
    </citation>
    <scope>NUCLEOTIDE SEQUENCE [LARGE SCALE GENOMIC DNA]</scope>
    <source>
        <strain evidence="3 4">CCTCC AA 208026</strain>
    </source>
</reference>
<dbReference type="RefSeq" id="WP_114029315.1">
    <property type="nucleotide sequence ID" value="NZ_QOIL01000007.1"/>
</dbReference>
<dbReference type="Gene3D" id="3.20.20.30">
    <property type="entry name" value="Luciferase-like domain"/>
    <property type="match status" value="2"/>
</dbReference>
<keyword evidence="1" id="KW-0560">Oxidoreductase</keyword>
<keyword evidence="4" id="KW-1185">Reference proteome</keyword>
<dbReference type="InterPro" id="IPR019922">
    <property type="entry name" value="Lucif-like_OxRdatse_MSMEG_4141"/>
</dbReference>
<dbReference type="PANTHER" id="PTHR43244">
    <property type="match status" value="1"/>
</dbReference>
<sequence length="279" mass="29284">MTTWPALGKVGVWRAASQVTPALAASLEELGYGAIWLGGSPGGDLRIVDELLAATSTLTVATGIVNIWQDDPATVGAAYNRVSDAHPGRFLLGVGAGHREATARYTKPYDALAAYLDGLDAAGVPVEGRALAALGPRVLRLAADRSAGAHPYLTTPEHTRQAREIVGAGPLLAPEQKVVVSGDIEHARKIARSTVAFYLKLTNYTANLRRLGFGDEDLSGEGSDRLVDALVALGEPETIKRRVDEHLAAGADHVNVQLLTADGEDPLPGYRALAGVLFA</sequence>
<dbReference type="SUPFAM" id="SSF51679">
    <property type="entry name" value="Bacterial luciferase-like"/>
    <property type="match status" value="1"/>
</dbReference>
<name>A0A367FKV0_9ACTN</name>
<dbReference type="GO" id="GO:0016705">
    <property type="term" value="F:oxidoreductase activity, acting on paired donors, with incorporation or reduction of molecular oxygen"/>
    <property type="evidence" value="ECO:0007669"/>
    <property type="project" value="InterPro"/>
</dbReference>
<dbReference type="InterPro" id="IPR050564">
    <property type="entry name" value="F420-G6PD/mer"/>
</dbReference>
<dbReference type="Proteomes" id="UP000253094">
    <property type="component" value="Unassembled WGS sequence"/>
</dbReference>
<evidence type="ECO:0000313" key="4">
    <source>
        <dbReference type="Proteomes" id="UP000253094"/>
    </source>
</evidence>
<protein>
    <submittedName>
        <fullName evidence="3">LLM class F420-dependent oxidoreductase</fullName>
    </submittedName>
</protein>
<feature type="domain" description="Luciferase-like" evidence="2">
    <location>
        <begin position="21"/>
        <end position="105"/>
    </location>
</feature>
<dbReference type="PANTHER" id="PTHR43244:SF1">
    <property type="entry name" value="5,10-METHYLENETETRAHYDROMETHANOPTERIN REDUCTASE"/>
    <property type="match status" value="1"/>
</dbReference>
<evidence type="ECO:0000256" key="1">
    <source>
        <dbReference type="ARBA" id="ARBA00023002"/>
    </source>
</evidence>
<accession>A0A367FKV0</accession>
<dbReference type="InterPro" id="IPR011251">
    <property type="entry name" value="Luciferase-like_dom"/>
</dbReference>
<comment type="caution">
    <text evidence="3">The sequence shown here is derived from an EMBL/GenBank/DDBJ whole genome shotgun (WGS) entry which is preliminary data.</text>
</comment>
<dbReference type="Pfam" id="PF00296">
    <property type="entry name" value="Bac_luciferase"/>
    <property type="match status" value="1"/>
</dbReference>
<proteinExistence type="predicted"/>
<dbReference type="OrthoDB" id="4760590at2"/>
<dbReference type="EMBL" id="QOIL01000007">
    <property type="protein sequence ID" value="RCG30519.1"/>
    <property type="molecule type" value="Genomic_DNA"/>
</dbReference>
<dbReference type="InterPro" id="IPR036661">
    <property type="entry name" value="Luciferase-like_sf"/>
</dbReference>